<proteinExistence type="predicted"/>
<dbReference type="Proteomes" id="UP001295444">
    <property type="component" value="Chromosome 06"/>
</dbReference>
<gene>
    <name evidence="2" type="ORF">PECUL_23A032427</name>
</gene>
<feature type="region of interest" description="Disordered" evidence="1">
    <location>
        <begin position="226"/>
        <end position="348"/>
    </location>
</feature>
<evidence type="ECO:0000313" key="2">
    <source>
        <dbReference type="EMBL" id="CAH2302939.1"/>
    </source>
</evidence>
<name>A0AAD1SPZ9_PELCU</name>
<feature type="compositionally biased region" description="Basic residues" evidence="1">
    <location>
        <begin position="290"/>
        <end position="299"/>
    </location>
</feature>
<accession>A0AAD1SPZ9</accession>
<evidence type="ECO:0000313" key="3">
    <source>
        <dbReference type="Proteomes" id="UP001295444"/>
    </source>
</evidence>
<reference evidence="2" key="1">
    <citation type="submission" date="2022-03" db="EMBL/GenBank/DDBJ databases">
        <authorList>
            <person name="Alioto T."/>
            <person name="Alioto T."/>
            <person name="Gomez Garrido J."/>
        </authorList>
    </citation>
    <scope>NUCLEOTIDE SEQUENCE</scope>
</reference>
<dbReference type="AlphaFoldDB" id="A0AAD1SPZ9"/>
<feature type="compositionally biased region" description="Polar residues" evidence="1">
    <location>
        <begin position="335"/>
        <end position="348"/>
    </location>
</feature>
<feature type="region of interest" description="Disordered" evidence="1">
    <location>
        <begin position="181"/>
        <end position="201"/>
    </location>
</feature>
<evidence type="ECO:0000256" key="1">
    <source>
        <dbReference type="SAM" id="MobiDB-lite"/>
    </source>
</evidence>
<keyword evidence="3" id="KW-1185">Reference proteome</keyword>
<dbReference type="EMBL" id="OW240917">
    <property type="protein sequence ID" value="CAH2302939.1"/>
    <property type="molecule type" value="Genomic_DNA"/>
</dbReference>
<organism evidence="2 3">
    <name type="scientific">Pelobates cultripes</name>
    <name type="common">Western spadefoot toad</name>
    <dbReference type="NCBI Taxonomy" id="61616"/>
    <lineage>
        <taxon>Eukaryota</taxon>
        <taxon>Metazoa</taxon>
        <taxon>Chordata</taxon>
        <taxon>Craniata</taxon>
        <taxon>Vertebrata</taxon>
        <taxon>Euteleostomi</taxon>
        <taxon>Amphibia</taxon>
        <taxon>Batrachia</taxon>
        <taxon>Anura</taxon>
        <taxon>Pelobatoidea</taxon>
        <taxon>Pelobatidae</taxon>
        <taxon>Pelobates</taxon>
    </lineage>
</organism>
<protein>
    <submittedName>
        <fullName evidence="2">Uncharacterized protein</fullName>
    </submittedName>
</protein>
<sequence>MEVPMAARLPAGRPQAEEVAGGVAVQPHKHVVRRGWSCRLLFREPNPKLPNVLGANVEVGELAKGLQLPNVRETNVEVGELANGMKLQNVRETNVEVLILPTVLFTDGEVKKLPNVRELNGEIAILPAVRLPNEEAGKMQNVRFLCPLLQGMKGKCLLVTGVWAGSSGKRRRCTAGLAAAPRNAGSAVGGAGTAAAHRPGESTSDAIAPLVAGPWVTTVVGPGVSMGLPSQRAEHSASPGSPIRPGRGRQRAGQVIREGSEGSDSDGQRRGSTPSRRIAHRAQAKGAWGARRHRSRSSHQRVTDLDDKVPCGANHTRGQRRVPPVRTRGWRQQEDSSMSRSSPSGTDG</sequence>